<protein>
    <submittedName>
        <fullName evidence="1">Uncharacterized protein</fullName>
    </submittedName>
</protein>
<dbReference type="EMBL" id="AOSK01000065">
    <property type="protein sequence ID" value="EYD75851.1"/>
    <property type="molecule type" value="Genomic_DNA"/>
</dbReference>
<accession>A0A017HN99</accession>
<gene>
    <name evidence="1" type="ORF">Rumeso_02633</name>
</gene>
<dbReference type="AlphaFoldDB" id="A0A017HN99"/>
<comment type="caution">
    <text evidence="1">The sequence shown here is derived from an EMBL/GenBank/DDBJ whole genome shotgun (WGS) entry which is preliminary data.</text>
</comment>
<dbReference type="RefSeq" id="WP_037277575.1">
    <property type="nucleotide sequence ID" value="NZ_KK088522.1"/>
</dbReference>
<proteinExistence type="predicted"/>
<evidence type="ECO:0000313" key="2">
    <source>
        <dbReference type="Proteomes" id="UP000019666"/>
    </source>
</evidence>
<organism evidence="1 2">
    <name type="scientific">Rubellimicrobium mesophilum DSM 19309</name>
    <dbReference type="NCBI Taxonomy" id="442562"/>
    <lineage>
        <taxon>Bacteria</taxon>
        <taxon>Pseudomonadati</taxon>
        <taxon>Pseudomonadota</taxon>
        <taxon>Alphaproteobacteria</taxon>
        <taxon>Rhodobacterales</taxon>
        <taxon>Roseobacteraceae</taxon>
        <taxon>Rubellimicrobium</taxon>
    </lineage>
</organism>
<evidence type="ECO:0000313" key="1">
    <source>
        <dbReference type="EMBL" id="EYD75851.1"/>
    </source>
</evidence>
<sequence>MTELERRLVRLEGVKGAPAKEASNLDASRLSTGLLVRLLETGADLSRLSNQDQAELEAVWLDRHGEQA</sequence>
<name>A0A017HN99_9RHOB</name>
<dbReference type="Proteomes" id="UP000019666">
    <property type="component" value="Unassembled WGS sequence"/>
</dbReference>
<keyword evidence="2" id="KW-1185">Reference proteome</keyword>
<dbReference type="HOGENOM" id="CLU_2791398_0_0_5"/>
<reference evidence="1 2" key="1">
    <citation type="submission" date="2013-02" db="EMBL/GenBank/DDBJ databases">
        <authorList>
            <person name="Fiebig A."/>
            <person name="Goeker M."/>
            <person name="Klenk H.-P.P."/>
        </authorList>
    </citation>
    <scope>NUCLEOTIDE SEQUENCE [LARGE SCALE GENOMIC DNA]</scope>
    <source>
        <strain evidence="1 2">DSM 19309</strain>
    </source>
</reference>